<evidence type="ECO:0000256" key="4">
    <source>
        <dbReference type="ARBA" id="ARBA00022692"/>
    </source>
</evidence>
<keyword evidence="6 10" id="KW-1133">Transmembrane helix</keyword>
<evidence type="ECO:0000256" key="2">
    <source>
        <dbReference type="ARBA" id="ARBA00022475"/>
    </source>
</evidence>
<dbReference type="AlphaFoldDB" id="A0A482WEZ4"/>
<evidence type="ECO:0000256" key="7">
    <source>
        <dbReference type="ARBA" id="ARBA00023136"/>
    </source>
</evidence>
<protein>
    <recommendedName>
        <fullName evidence="10">Odorant receptor</fullName>
    </recommendedName>
</protein>
<accession>A0A482WEZ4</accession>
<evidence type="ECO:0000256" key="9">
    <source>
        <dbReference type="ARBA" id="ARBA00023224"/>
    </source>
</evidence>
<comment type="caution">
    <text evidence="10">Lacks conserved residue(s) required for the propagation of feature annotation.</text>
</comment>
<comment type="caution">
    <text evidence="11">The sequence shown here is derived from an EMBL/GenBank/DDBJ whole genome shotgun (WGS) entry which is preliminary data.</text>
</comment>
<keyword evidence="5 10" id="KW-0552">Olfaction</keyword>
<feature type="transmembrane region" description="Helical" evidence="10">
    <location>
        <begin position="43"/>
        <end position="64"/>
    </location>
</feature>
<evidence type="ECO:0000256" key="5">
    <source>
        <dbReference type="ARBA" id="ARBA00022725"/>
    </source>
</evidence>
<proteinExistence type="inferred from homology"/>
<keyword evidence="2" id="KW-1003">Cell membrane</keyword>
<dbReference type="PANTHER" id="PTHR21137">
    <property type="entry name" value="ODORANT RECEPTOR"/>
    <property type="match status" value="1"/>
</dbReference>
<keyword evidence="3 10" id="KW-0716">Sensory transduction</keyword>
<dbReference type="InterPro" id="IPR004117">
    <property type="entry name" value="7tm6_olfct_rcpt"/>
</dbReference>
<evidence type="ECO:0000256" key="6">
    <source>
        <dbReference type="ARBA" id="ARBA00022989"/>
    </source>
</evidence>
<evidence type="ECO:0000256" key="8">
    <source>
        <dbReference type="ARBA" id="ARBA00023170"/>
    </source>
</evidence>
<organism evidence="11 12">
    <name type="scientific">Asbolus verrucosus</name>
    <name type="common">Desert ironclad beetle</name>
    <dbReference type="NCBI Taxonomy" id="1661398"/>
    <lineage>
        <taxon>Eukaryota</taxon>
        <taxon>Metazoa</taxon>
        <taxon>Ecdysozoa</taxon>
        <taxon>Arthropoda</taxon>
        <taxon>Hexapoda</taxon>
        <taxon>Insecta</taxon>
        <taxon>Pterygota</taxon>
        <taxon>Neoptera</taxon>
        <taxon>Endopterygota</taxon>
        <taxon>Coleoptera</taxon>
        <taxon>Polyphaga</taxon>
        <taxon>Cucujiformia</taxon>
        <taxon>Tenebrionidae</taxon>
        <taxon>Pimeliinae</taxon>
        <taxon>Asbolus</taxon>
    </lineage>
</organism>
<evidence type="ECO:0000256" key="1">
    <source>
        <dbReference type="ARBA" id="ARBA00004651"/>
    </source>
</evidence>
<reference evidence="11 12" key="1">
    <citation type="submission" date="2017-03" db="EMBL/GenBank/DDBJ databases">
        <title>Genome of the blue death feigning beetle - Asbolus verrucosus.</title>
        <authorList>
            <person name="Rider S.D."/>
        </authorList>
    </citation>
    <scope>NUCLEOTIDE SEQUENCE [LARGE SCALE GENOMIC DNA]</scope>
    <source>
        <strain evidence="11">Butters</strain>
        <tissue evidence="11">Head and leg muscle</tissue>
    </source>
</reference>
<gene>
    <name evidence="11" type="ORF">BDFB_000449</name>
</gene>
<feature type="transmembrane region" description="Helical" evidence="10">
    <location>
        <begin position="138"/>
        <end position="159"/>
    </location>
</feature>
<sequence length="353" mass="41872">MSEGGNIFSNYFDYNIFLLKLTAFWVYDNKTIKCKRYLQHTYNLFWCIYMFIGYIPTEILYAFYSFGDLNQFLRALRDIGNHISLAYKTTNYFLRREDLLNLINILQHGNYHYEDYGSFQPKSIVERKKKEAVRWTTYFWYFCNAICFCMFVTGLYTFFVLGDKQYIIKDGQKIYNQPQPVVIVSPFGSGTRPKFFATFIHTIICLTFLAWMIVGRLTILVAEKLESIYNVQTLFQTFISLGEMCFCLYILSETNDQNVGNELTYLIATGFELLLYCWFGDRITEASIEVSYSLYDSDWFSTNLSFRKQIIFTMTRMKRPIYVTIGKITPLTFNTFLTVILIWPEEHIRFSLF</sequence>
<comment type="similarity">
    <text evidence="10">Belongs to the insect chemoreceptor superfamily. Heteromeric odorant receptor channel (TC 1.A.69) family.</text>
</comment>
<keyword evidence="4 10" id="KW-0812">Transmembrane</keyword>
<feature type="transmembrane region" description="Helical" evidence="10">
    <location>
        <begin position="321"/>
        <end position="343"/>
    </location>
</feature>
<keyword evidence="7 10" id="KW-0472">Membrane</keyword>
<feature type="transmembrane region" description="Helical" evidence="10">
    <location>
        <begin position="195"/>
        <end position="221"/>
    </location>
</feature>
<dbReference type="Proteomes" id="UP000292052">
    <property type="component" value="Unassembled WGS sequence"/>
</dbReference>
<keyword evidence="12" id="KW-1185">Reference proteome</keyword>
<name>A0A482WEZ4_ASBVE</name>
<dbReference type="OrthoDB" id="8191658at2759"/>
<dbReference type="PANTHER" id="PTHR21137:SF35">
    <property type="entry name" value="ODORANT RECEPTOR 19A-RELATED"/>
    <property type="match status" value="1"/>
</dbReference>
<dbReference type="GO" id="GO:0004984">
    <property type="term" value="F:olfactory receptor activity"/>
    <property type="evidence" value="ECO:0007669"/>
    <property type="project" value="InterPro"/>
</dbReference>
<evidence type="ECO:0000256" key="3">
    <source>
        <dbReference type="ARBA" id="ARBA00022606"/>
    </source>
</evidence>
<evidence type="ECO:0000256" key="10">
    <source>
        <dbReference type="RuleBase" id="RU351113"/>
    </source>
</evidence>
<evidence type="ECO:0000313" key="11">
    <source>
        <dbReference type="EMBL" id="RZC43198.1"/>
    </source>
</evidence>
<dbReference type="Pfam" id="PF02949">
    <property type="entry name" value="7tm_6"/>
    <property type="match status" value="1"/>
</dbReference>
<evidence type="ECO:0000313" key="12">
    <source>
        <dbReference type="Proteomes" id="UP000292052"/>
    </source>
</evidence>
<comment type="subcellular location">
    <subcellularLocation>
        <location evidence="1 10">Cell membrane</location>
        <topology evidence="1 10">Multi-pass membrane protein</topology>
    </subcellularLocation>
</comment>
<dbReference type="GO" id="GO:0005549">
    <property type="term" value="F:odorant binding"/>
    <property type="evidence" value="ECO:0007669"/>
    <property type="project" value="InterPro"/>
</dbReference>
<keyword evidence="8 10" id="KW-0675">Receptor</keyword>
<keyword evidence="9 10" id="KW-0807">Transducer</keyword>
<dbReference type="GO" id="GO:0005886">
    <property type="term" value="C:plasma membrane"/>
    <property type="evidence" value="ECO:0007669"/>
    <property type="project" value="UniProtKB-SubCell"/>
</dbReference>
<dbReference type="GO" id="GO:0007165">
    <property type="term" value="P:signal transduction"/>
    <property type="evidence" value="ECO:0007669"/>
    <property type="project" value="UniProtKB-KW"/>
</dbReference>
<dbReference type="EMBL" id="QDEB01001267">
    <property type="protein sequence ID" value="RZC43198.1"/>
    <property type="molecule type" value="Genomic_DNA"/>
</dbReference>